<dbReference type="InterPro" id="IPR006680">
    <property type="entry name" value="Amidohydro-rel"/>
</dbReference>
<keyword evidence="3" id="KW-1185">Reference proteome</keyword>
<evidence type="ECO:0000313" key="3">
    <source>
        <dbReference type="Proteomes" id="UP000283734"/>
    </source>
</evidence>
<dbReference type="SUPFAM" id="SSF51556">
    <property type="entry name" value="Metallo-dependent hydrolases"/>
    <property type="match status" value="1"/>
</dbReference>
<dbReference type="Gene3D" id="3.20.20.140">
    <property type="entry name" value="Metal-dependent hydrolases"/>
    <property type="match status" value="1"/>
</dbReference>
<name>A0A418Y039_9GAMM</name>
<dbReference type="Pfam" id="PF04909">
    <property type="entry name" value="Amidohydro_2"/>
    <property type="match status" value="1"/>
</dbReference>
<dbReference type="GO" id="GO:0016787">
    <property type="term" value="F:hydrolase activity"/>
    <property type="evidence" value="ECO:0007669"/>
    <property type="project" value="UniProtKB-KW"/>
</dbReference>
<dbReference type="PROSITE" id="PS51257">
    <property type="entry name" value="PROKAR_LIPOPROTEIN"/>
    <property type="match status" value="1"/>
</dbReference>
<dbReference type="Proteomes" id="UP000283734">
    <property type="component" value="Unassembled WGS sequence"/>
</dbReference>
<dbReference type="EMBL" id="QYYA01000002">
    <property type="protein sequence ID" value="RJG18649.1"/>
    <property type="molecule type" value="Genomic_DNA"/>
</dbReference>
<dbReference type="AlphaFoldDB" id="A0A418Y039"/>
<protein>
    <submittedName>
        <fullName evidence="2">Amidohydrolase</fullName>
    </submittedName>
</protein>
<dbReference type="OrthoDB" id="3982782at2"/>
<comment type="caution">
    <text evidence="2">The sequence shown here is derived from an EMBL/GenBank/DDBJ whole genome shotgun (WGS) entry which is preliminary data.</text>
</comment>
<evidence type="ECO:0000259" key="1">
    <source>
        <dbReference type="Pfam" id="PF04909"/>
    </source>
</evidence>
<sequence>MKKDLTKRATRLARHSFLALPLATLISGCTSLGISGEIPNTRQHNARTLESLTQPSDQQACYDREKEPYTPLVDAHFHPRPFGGPAINAEKLHAMLEGQGVRFVNYFGIGQILELDSGCNYYLDCPGVTAMPSIKNDFVNGMETVAYPSDNLHITLSMTFMDLAHPDDIVSLIELYDREYPGMFSWSGELNVVKQALLKNNHEPASLENIDQWGPFMDVLRERGIPVTFHSDLGNDANPTQFLPLMEHILETYPKNKIVWAHMGLSKELGNMDPARHVEILSGLLDTYPKLMLDISWDVLYNEYHQWGEIYIPFLNAYSTRILPGTDFVAANYKADDQYGKELEVTSRVLRALDDEAFENIALGANYFRLMDLNYHAPKVCPADDNGNR</sequence>
<keyword evidence="2" id="KW-0378">Hydrolase</keyword>
<accession>A0A418Y039</accession>
<feature type="domain" description="Amidohydrolase-related" evidence="1">
    <location>
        <begin position="198"/>
        <end position="362"/>
    </location>
</feature>
<gene>
    <name evidence="2" type="ORF">D4A39_09325</name>
</gene>
<proteinExistence type="predicted"/>
<organism evidence="2 3">
    <name type="scientific">Alcanivorax profundi</name>
    <dbReference type="NCBI Taxonomy" id="2338368"/>
    <lineage>
        <taxon>Bacteria</taxon>
        <taxon>Pseudomonadati</taxon>
        <taxon>Pseudomonadota</taxon>
        <taxon>Gammaproteobacteria</taxon>
        <taxon>Oceanospirillales</taxon>
        <taxon>Alcanivoracaceae</taxon>
        <taxon>Alcanivorax</taxon>
    </lineage>
</organism>
<evidence type="ECO:0000313" key="2">
    <source>
        <dbReference type="EMBL" id="RJG18649.1"/>
    </source>
</evidence>
<reference evidence="2 3" key="1">
    <citation type="submission" date="2018-09" db="EMBL/GenBank/DDBJ databases">
        <title>Alcanivorax profundi sp. nov., isolated from 1000 m-depth seawater of the Mariana Trench.</title>
        <authorList>
            <person name="Liu J."/>
        </authorList>
    </citation>
    <scope>NUCLEOTIDE SEQUENCE [LARGE SCALE GENOMIC DNA]</scope>
    <source>
        <strain evidence="2 3">MTEO17</strain>
    </source>
</reference>
<dbReference type="RefSeq" id="WP_119917957.1">
    <property type="nucleotide sequence ID" value="NZ_QYYA01000002.1"/>
</dbReference>
<dbReference type="InterPro" id="IPR032466">
    <property type="entry name" value="Metal_Hydrolase"/>
</dbReference>